<name>A0A1Y4MGX9_9FIRM</name>
<proteinExistence type="predicted"/>
<evidence type="ECO:0000313" key="2">
    <source>
        <dbReference type="Proteomes" id="UP000196386"/>
    </source>
</evidence>
<protein>
    <submittedName>
        <fullName evidence="1">Uncharacterized protein</fullName>
    </submittedName>
</protein>
<sequence length="76" mass="8566">MSMMREIPYLLATHYIVIAMRPITFPATKAQIIERVGDEMIPTSPDGCTPLRELVKKIPLERFGCAAEFYCAFNAS</sequence>
<accession>A0A1Y4MGX9</accession>
<dbReference type="RefSeq" id="WP_040342467.1">
    <property type="nucleotide sequence ID" value="NZ_CAJFJR010000036.1"/>
</dbReference>
<dbReference type="AlphaFoldDB" id="A0A1Y4MGX9"/>
<reference evidence="2" key="1">
    <citation type="submission" date="2017-04" db="EMBL/GenBank/DDBJ databases">
        <title>Function of individual gut microbiota members based on whole genome sequencing of pure cultures obtained from chicken caecum.</title>
        <authorList>
            <person name="Medvecky M."/>
            <person name="Cejkova D."/>
            <person name="Polansky O."/>
            <person name="Karasova D."/>
            <person name="Kubasova T."/>
            <person name="Cizek A."/>
            <person name="Rychlik I."/>
        </authorList>
    </citation>
    <scope>NUCLEOTIDE SEQUENCE [LARGE SCALE GENOMIC DNA]</scope>
    <source>
        <strain evidence="2">An175</strain>
    </source>
</reference>
<gene>
    <name evidence="1" type="ORF">B5F11_15605</name>
</gene>
<dbReference type="Pfam" id="PF19102">
    <property type="entry name" value="DUF5789"/>
    <property type="match status" value="1"/>
</dbReference>
<dbReference type="EMBL" id="NFKP01000023">
    <property type="protein sequence ID" value="OUP68028.1"/>
    <property type="molecule type" value="Genomic_DNA"/>
</dbReference>
<dbReference type="Proteomes" id="UP000196386">
    <property type="component" value="Unassembled WGS sequence"/>
</dbReference>
<evidence type="ECO:0000313" key="1">
    <source>
        <dbReference type="EMBL" id="OUP68028.1"/>
    </source>
</evidence>
<comment type="caution">
    <text evidence="1">The sequence shown here is derived from an EMBL/GenBank/DDBJ whole genome shotgun (WGS) entry which is preliminary data.</text>
</comment>
<dbReference type="InterPro" id="IPR043899">
    <property type="entry name" value="DUF5789"/>
</dbReference>
<organism evidence="1 2">
    <name type="scientific">Anaerotruncus colihominis</name>
    <dbReference type="NCBI Taxonomy" id="169435"/>
    <lineage>
        <taxon>Bacteria</taxon>
        <taxon>Bacillati</taxon>
        <taxon>Bacillota</taxon>
        <taxon>Clostridia</taxon>
        <taxon>Eubacteriales</taxon>
        <taxon>Oscillospiraceae</taxon>
        <taxon>Anaerotruncus</taxon>
    </lineage>
</organism>